<dbReference type="eggNOG" id="COG1714">
    <property type="taxonomic scope" value="Bacteria"/>
</dbReference>
<gene>
    <name evidence="9" type="ordered locus">Hoch_0098</name>
</gene>
<dbReference type="GO" id="GO:0005886">
    <property type="term" value="C:plasma membrane"/>
    <property type="evidence" value="ECO:0007669"/>
    <property type="project" value="UniProtKB-SubCell"/>
</dbReference>
<sequence length="204" mass="21800">MSQREPSDERGHKDGDAAPGTAEETPKNTEASRPAAASRKRAPTQGGRAAAPRFHAGGLWRRLGAAMVDLAVIVPVALILAWFAGQLTGVHLPDSRNYGVDFWLDLMLGNDPALLGFFGLLLATALIYVAIFQVTWAATPGMRVLGLGIIDLYGDAPSVTRVVARTAGYLAATATLGLGFLWIGFDRERRGLHDWISGTHVVKV</sequence>
<dbReference type="Proteomes" id="UP000001880">
    <property type="component" value="Chromosome"/>
</dbReference>
<keyword evidence="5 7" id="KW-0472">Membrane</keyword>
<organism evidence="9 10">
    <name type="scientific">Haliangium ochraceum (strain DSM 14365 / JCM 11303 / SMP-2)</name>
    <dbReference type="NCBI Taxonomy" id="502025"/>
    <lineage>
        <taxon>Bacteria</taxon>
        <taxon>Pseudomonadati</taxon>
        <taxon>Myxococcota</taxon>
        <taxon>Polyangia</taxon>
        <taxon>Haliangiales</taxon>
        <taxon>Kofleriaceae</taxon>
        <taxon>Haliangium</taxon>
    </lineage>
</organism>
<proteinExistence type="predicted"/>
<evidence type="ECO:0000313" key="10">
    <source>
        <dbReference type="Proteomes" id="UP000001880"/>
    </source>
</evidence>
<evidence type="ECO:0000256" key="1">
    <source>
        <dbReference type="ARBA" id="ARBA00004651"/>
    </source>
</evidence>
<dbReference type="OrthoDB" id="9787732at2"/>
<dbReference type="InterPro" id="IPR010432">
    <property type="entry name" value="RDD"/>
</dbReference>
<dbReference type="HOGENOM" id="CLU_1341700_0_0_7"/>
<evidence type="ECO:0000256" key="7">
    <source>
        <dbReference type="SAM" id="Phobius"/>
    </source>
</evidence>
<comment type="subcellular location">
    <subcellularLocation>
        <location evidence="1">Cell membrane</location>
        <topology evidence="1">Multi-pass membrane protein</topology>
    </subcellularLocation>
</comment>
<feature type="region of interest" description="Disordered" evidence="6">
    <location>
        <begin position="1"/>
        <end position="50"/>
    </location>
</feature>
<dbReference type="KEGG" id="hoh:Hoch_0098"/>
<name>D0LGJ3_HALO1</name>
<feature type="domain" description="RDD" evidence="8">
    <location>
        <begin position="57"/>
        <end position="198"/>
    </location>
</feature>
<keyword evidence="4 7" id="KW-1133">Transmembrane helix</keyword>
<keyword evidence="2" id="KW-1003">Cell membrane</keyword>
<evidence type="ECO:0000313" key="9">
    <source>
        <dbReference type="EMBL" id="ACY12739.1"/>
    </source>
</evidence>
<dbReference type="InterPro" id="IPR051791">
    <property type="entry name" value="Pra-immunoreactive"/>
</dbReference>
<dbReference type="EMBL" id="CP001804">
    <property type="protein sequence ID" value="ACY12739.1"/>
    <property type="molecule type" value="Genomic_DNA"/>
</dbReference>
<dbReference type="AlphaFoldDB" id="D0LGJ3"/>
<evidence type="ECO:0000256" key="2">
    <source>
        <dbReference type="ARBA" id="ARBA00022475"/>
    </source>
</evidence>
<evidence type="ECO:0000256" key="5">
    <source>
        <dbReference type="ARBA" id="ARBA00023136"/>
    </source>
</evidence>
<accession>D0LGJ3</accession>
<dbReference type="Pfam" id="PF06271">
    <property type="entry name" value="RDD"/>
    <property type="match status" value="1"/>
</dbReference>
<feature type="transmembrane region" description="Helical" evidence="7">
    <location>
        <begin position="113"/>
        <end position="138"/>
    </location>
</feature>
<dbReference type="PANTHER" id="PTHR36115">
    <property type="entry name" value="PROLINE-RICH ANTIGEN HOMOLOG-RELATED"/>
    <property type="match status" value="1"/>
</dbReference>
<dbReference type="STRING" id="502025.Hoch_0098"/>
<feature type="transmembrane region" description="Helical" evidence="7">
    <location>
        <begin position="167"/>
        <end position="185"/>
    </location>
</feature>
<evidence type="ECO:0000259" key="8">
    <source>
        <dbReference type="Pfam" id="PF06271"/>
    </source>
</evidence>
<evidence type="ECO:0000256" key="3">
    <source>
        <dbReference type="ARBA" id="ARBA00022692"/>
    </source>
</evidence>
<protein>
    <submittedName>
        <fullName evidence="9">RDD domain containing protein</fullName>
    </submittedName>
</protein>
<dbReference type="RefSeq" id="WP_012825366.1">
    <property type="nucleotide sequence ID" value="NC_013440.1"/>
</dbReference>
<evidence type="ECO:0000256" key="6">
    <source>
        <dbReference type="SAM" id="MobiDB-lite"/>
    </source>
</evidence>
<feature type="compositionally biased region" description="Basic and acidic residues" evidence="6">
    <location>
        <begin position="1"/>
        <end position="16"/>
    </location>
</feature>
<keyword evidence="3 7" id="KW-0812">Transmembrane</keyword>
<feature type="transmembrane region" description="Helical" evidence="7">
    <location>
        <begin position="63"/>
        <end position="84"/>
    </location>
</feature>
<keyword evidence="10" id="KW-1185">Reference proteome</keyword>
<reference evidence="9 10" key="1">
    <citation type="journal article" date="2010" name="Stand. Genomic Sci.">
        <title>Complete genome sequence of Haliangium ochraceum type strain (SMP-2).</title>
        <authorList>
            <consortium name="US DOE Joint Genome Institute (JGI-PGF)"/>
            <person name="Ivanova N."/>
            <person name="Daum C."/>
            <person name="Lang E."/>
            <person name="Abt B."/>
            <person name="Kopitz M."/>
            <person name="Saunders E."/>
            <person name="Lapidus A."/>
            <person name="Lucas S."/>
            <person name="Glavina Del Rio T."/>
            <person name="Nolan M."/>
            <person name="Tice H."/>
            <person name="Copeland A."/>
            <person name="Cheng J.F."/>
            <person name="Chen F."/>
            <person name="Bruce D."/>
            <person name="Goodwin L."/>
            <person name="Pitluck S."/>
            <person name="Mavromatis K."/>
            <person name="Pati A."/>
            <person name="Mikhailova N."/>
            <person name="Chen A."/>
            <person name="Palaniappan K."/>
            <person name="Land M."/>
            <person name="Hauser L."/>
            <person name="Chang Y.J."/>
            <person name="Jeffries C.D."/>
            <person name="Detter J.C."/>
            <person name="Brettin T."/>
            <person name="Rohde M."/>
            <person name="Goker M."/>
            <person name="Bristow J."/>
            <person name="Markowitz V."/>
            <person name="Eisen J.A."/>
            <person name="Hugenholtz P."/>
            <person name="Kyrpides N.C."/>
            <person name="Klenk H.P."/>
        </authorList>
    </citation>
    <scope>NUCLEOTIDE SEQUENCE [LARGE SCALE GENOMIC DNA]</scope>
    <source>
        <strain evidence="10">DSM 14365 / CIP 107738 / JCM 11303 / AJ 13395 / SMP-2</strain>
    </source>
</reference>
<evidence type="ECO:0000256" key="4">
    <source>
        <dbReference type="ARBA" id="ARBA00022989"/>
    </source>
</evidence>
<dbReference type="PANTHER" id="PTHR36115:SF4">
    <property type="entry name" value="MEMBRANE PROTEIN"/>
    <property type="match status" value="1"/>
</dbReference>